<dbReference type="InterPro" id="IPR042100">
    <property type="entry name" value="Bug_dom1"/>
</dbReference>
<protein>
    <submittedName>
        <fullName evidence="3">Tripartite tricarboxylate transporter substrate binding protein</fullName>
    </submittedName>
</protein>
<dbReference type="PANTHER" id="PTHR42928:SF5">
    <property type="entry name" value="BLR1237 PROTEIN"/>
    <property type="match status" value="1"/>
</dbReference>
<sequence length="336" mass="35161">MKNLRKLLILIASFGLMFALAGCGSNEPDSASGGNGNGDSDFPNKSITMIVPTSAGGGTDAVARALASEAEEFLGQSIGVVNKPGGSGSVGMTEGANAKADGYTVTMVIAEISMLDHMGVSPIKPDQMKAVALINLDPAALTVPVDAPYDTLEEFIAYAKDHPGELKVGNAGTGSIWHVAAESFAKKANIKLSHVPFEGAAPAVTALAGGHVDAVTVSPAEVKSQLDAGKVKILGVMSDKRSEIVPDVPTFTEAGLESETVATWRGITVPKDTPDDIVAVLEDAFMKAAEQDKFKEIMKNNGLGIKHEDSEAFTKHMNDSYEYFGKMFSELGLSKK</sequence>
<dbReference type="CDD" id="cd07012">
    <property type="entry name" value="PBP2_Bug_TTT"/>
    <property type="match status" value="1"/>
</dbReference>
<evidence type="ECO:0000313" key="3">
    <source>
        <dbReference type="EMBL" id="RWR12150.1"/>
    </source>
</evidence>
<organism evidence="3 4">
    <name type="scientific">Siminovitchia fortis</name>
    <dbReference type="NCBI Taxonomy" id="254758"/>
    <lineage>
        <taxon>Bacteria</taxon>
        <taxon>Bacillati</taxon>
        <taxon>Bacillota</taxon>
        <taxon>Bacilli</taxon>
        <taxon>Bacillales</taxon>
        <taxon>Bacillaceae</taxon>
        <taxon>Siminovitchia</taxon>
    </lineage>
</organism>
<dbReference type="SUPFAM" id="SSF53850">
    <property type="entry name" value="Periplasmic binding protein-like II"/>
    <property type="match status" value="1"/>
</dbReference>
<keyword evidence="2" id="KW-0732">Signal</keyword>
<feature type="chain" id="PRO_5039729082" evidence="2">
    <location>
        <begin position="22"/>
        <end position="336"/>
    </location>
</feature>
<dbReference type="PIRSF" id="PIRSF017082">
    <property type="entry name" value="YflP"/>
    <property type="match status" value="1"/>
</dbReference>
<dbReference type="Gene3D" id="3.40.190.10">
    <property type="entry name" value="Periplasmic binding protein-like II"/>
    <property type="match status" value="1"/>
</dbReference>
<dbReference type="PROSITE" id="PS51257">
    <property type="entry name" value="PROKAR_LIPOPROTEIN"/>
    <property type="match status" value="1"/>
</dbReference>
<comment type="caution">
    <text evidence="3">The sequence shown here is derived from an EMBL/GenBank/DDBJ whole genome shotgun (WGS) entry which is preliminary data.</text>
</comment>
<accession>A0A443IVQ2</accession>
<feature type="signal peptide" evidence="2">
    <location>
        <begin position="1"/>
        <end position="21"/>
    </location>
</feature>
<dbReference type="EMBL" id="QYTU02000012">
    <property type="protein sequence ID" value="RWR12150.1"/>
    <property type="molecule type" value="Genomic_DNA"/>
</dbReference>
<dbReference type="Pfam" id="PF03401">
    <property type="entry name" value="TctC"/>
    <property type="match status" value="1"/>
</dbReference>
<reference evidence="3" key="1">
    <citation type="submission" date="2018-12" db="EMBL/GenBank/DDBJ databases">
        <authorList>
            <person name="Sun L."/>
            <person name="Chen Z."/>
        </authorList>
    </citation>
    <scope>NUCLEOTIDE SEQUENCE [LARGE SCALE GENOMIC DNA]</scope>
    <source>
        <strain evidence="3">DSM 16012</strain>
    </source>
</reference>
<dbReference type="InterPro" id="IPR005064">
    <property type="entry name" value="BUG"/>
</dbReference>
<dbReference type="RefSeq" id="WP_120072065.1">
    <property type="nucleotide sequence ID" value="NZ_CP126113.1"/>
</dbReference>
<dbReference type="Gene3D" id="3.40.190.150">
    <property type="entry name" value="Bordetella uptake gene, domain 1"/>
    <property type="match status" value="1"/>
</dbReference>
<evidence type="ECO:0000313" key="4">
    <source>
        <dbReference type="Proteomes" id="UP000273811"/>
    </source>
</evidence>
<proteinExistence type="inferred from homology"/>
<evidence type="ECO:0000256" key="2">
    <source>
        <dbReference type="SAM" id="SignalP"/>
    </source>
</evidence>
<dbReference type="AlphaFoldDB" id="A0A443IVQ2"/>
<dbReference type="Proteomes" id="UP000273811">
    <property type="component" value="Unassembled WGS sequence"/>
</dbReference>
<gene>
    <name evidence="3" type="ORF">D4N35_007195</name>
</gene>
<dbReference type="OrthoDB" id="8881899at2"/>
<keyword evidence="4" id="KW-1185">Reference proteome</keyword>
<dbReference type="PANTHER" id="PTHR42928">
    <property type="entry name" value="TRICARBOXYLATE-BINDING PROTEIN"/>
    <property type="match status" value="1"/>
</dbReference>
<evidence type="ECO:0000256" key="1">
    <source>
        <dbReference type="ARBA" id="ARBA00006987"/>
    </source>
</evidence>
<comment type="similarity">
    <text evidence="1">Belongs to the UPF0065 (bug) family.</text>
</comment>
<name>A0A443IVQ2_9BACI</name>